<dbReference type="Gene3D" id="1.10.10.10">
    <property type="entry name" value="Winged helix-like DNA-binding domain superfamily/Winged helix DNA-binding domain"/>
    <property type="match status" value="1"/>
</dbReference>
<evidence type="ECO:0000259" key="3">
    <source>
        <dbReference type="PROSITE" id="PS50043"/>
    </source>
</evidence>
<dbReference type="CDD" id="cd06170">
    <property type="entry name" value="LuxR_C_like"/>
    <property type="match status" value="1"/>
</dbReference>
<dbReference type="InterPro" id="IPR039420">
    <property type="entry name" value="WalR-like"/>
</dbReference>
<dbReference type="PANTHER" id="PTHR43214:SF42">
    <property type="entry name" value="TRANSCRIPTIONAL REGULATORY PROTEIN DESR"/>
    <property type="match status" value="1"/>
</dbReference>
<gene>
    <name evidence="4" type="ORF">RBR11_00465</name>
</gene>
<feature type="compositionally biased region" description="Basic and acidic residues" evidence="2">
    <location>
        <begin position="610"/>
        <end position="621"/>
    </location>
</feature>
<dbReference type="InterPro" id="IPR000792">
    <property type="entry name" value="Tscrpt_reg_LuxR_C"/>
</dbReference>
<name>A0ABU0XDX4_9MICO</name>
<evidence type="ECO:0000256" key="2">
    <source>
        <dbReference type="SAM" id="MobiDB-lite"/>
    </source>
</evidence>
<dbReference type="Pfam" id="PF00196">
    <property type="entry name" value="GerE"/>
    <property type="match status" value="1"/>
</dbReference>
<dbReference type="RefSeq" id="WP_308487326.1">
    <property type="nucleotide sequence ID" value="NZ_JAVFCB010000001.1"/>
</dbReference>
<accession>A0ABU0XDX4</accession>
<dbReference type="InterPro" id="IPR036388">
    <property type="entry name" value="WH-like_DNA-bd_sf"/>
</dbReference>
<dbReference type="EMBL" id="JAVFCB010000001">
    <property type="protein sequence ID" value="MDQ4212385.1"/>
    <property type="molecule type" value="Genomic_DNA"/>
</dbReference>
<dbReference type="InterPro" id="IPR016032">
    <property type="entry name" value="Sig_transdc_resp-reg_C-effctor"/>
</dbReference>
<organism evidence="4 5">
    <name type="scientific">Microbacterium capsulatum</name>
    <dbReference type="NCBI Taxonomy" id="3041921"/>
    <lineage>
        <taxon>Bacteria</taxon>
        <taxon>Bacillati</taxon>
        <taxon>Actinomycetota</taxon>
        <taxon>Actinomycetes</taxon>
        <taxon>Micrococcales</taxon>
        <taxon>Microbacteriaceae</taxon>
        <taxon>Microbacterium</taxon>
    </lineage>
</organism>
<feature type="region of interest" description="Disordered" evidence="2">
    <location>
        <begin position="610"/>
        <end position="634"/>
    </location>
</feature>
<dbReference type="PANTHER" id="PTHR43214">
    <property type="entry name" value="TWO-COMPONENT RESPONSE REGULATOR"/>
    <property type="match status" value="1"/>
</dbReference>
<dbReference type="Proteomes" id="UP001230289">
    <property type="component" value="Unassembled WGS sequence"/>
</dbReference>
<protein>
    <submittedName>
        <fullName evidence="4">Helix-turn-helix transcriptional regulator</fullName>
    </submittedName>
</protein>
<comment type="caution">
    <text evidence="4">The sequence shown here is derived from an EMBL/GenBank/DDBJ whole genome shotgun (WGS) entry which is preliminary data.</text>
</comment>
<evidence type="ECO:0000313" key="5">
    <source>
        <dbReference type="Proteomes" id="UP001230289"/>
    </source>
</evidence>
<dbReference type="SMART" id="SM00421">
    <property type="entry name" value="HTH_LUXR"/>
    <property type="match status" value="1"/>
</dbReference>
<sequence>MSDAPSRAGASQPVPAAPHVRAAVAAVCADDPAAVAEVLAALTAEQRRGVRILPDPLPLVPAISARAVLSVPEGADPGALLALALAGEGRVDVLGALAGGEADRIALSPLAQVVEFGAGRFRLADPALRMHVLGSATDAERIAAHRRLAVILDEAGDDEGALRHRACGALLPDPSLVAPLLRQAREALTAGDAATAARAAAEAVDHAAAGTPLQAEALLIAGRAGLAGGWVADALDRVRPVLAGGGANRADAVAEFVLAHTLLHGAVPGPESLIPAGRAGARSGYRRAVALGAALSAQRGDREKGAAWLAAGGETGQAADVRSALTAWCGALAGDGADPVGDGDILRRVAHAIAVGLDGDPDAGVRILAEPDAILDEDPLLAPLLHGPLPRAARAVAEVLLQVWAGRIRVAHDLLAFAARDLPVALPFAGLAVVLARRLELAVNGRTGALSEDLATAAGSPDEADGFVDRAIAAYLHGRTDEAAVHLGLWADLGAPAEPFGIPGLDEVGPIDQAASAEPPETATARALRGRIRSAREASWRSDLESAAEEGRVVRSPFERARVEALLGSSYAARGDRAAGVRHLRAARSLFQESGARAWRRMVDRRLRRLGEQPRESEPREPAPGADASADPIETAPPRVVEPLEICRATWEPILTARELEVALLMAEGLPNREIALGLHVSVRTVEVHAGRVFAKLDVRTRHELTVLAHRTDQHL</sequence>
<keyword evidence="5" id="KW-1185">Reference proteome</keyword>
<reference evidence="4 5" key="1">
    <citation type="submission" date="2023-08" db="EMBL/GenBank/DDBJ databases">
        <title>Microbacterium sp. nov., isolated from a waste landfill.</title>
        <authorList>
            <person name="Wen W."/>
        </authorList>
    </citation>
    <scope>NUCLEOTIDE SEQUENCE [LARGE SCALE GENOMIC DNA]</scope>
    <source>
        <strain evidence="4 5">ASV81</strain>
    </source>
</reference>
<dbReference type="SUPFAM" id="SSF46894">
    <property type="entry name" value="C-terminal effector domain of the bipartite response regulators"/>
    <property type="match status" value="1"/>
</dbReference>
<feature type="domain" description="HTH luxR-type" evidence="3">
    <location>
        <begin position="648"/>
        <end position="713"/>
    </location>
</feature>
<evidence type="ECO:0000256" key="1">
    <source>
        <dbReference type="ARBA" id="ARBA00023125"/>
    </source>
</evidence>
<dbReference type="PROSITE" id="PS50043">
    <property type="entry name" value="HTH_LUXR_2"/>
    <property type="match status" value="1"/>
</dbReference>
<proteinExistence type="predicted"/>
<dbReference type="PRINTS" id="PR00038">
    <property type="entry name" value="HTHLUXR"/>
</dbReference>
<dbReference type="PROSITE" id="PS00622">
    <property type="entry name" value="HTH_LUXR_1"/>
    <property type="match status" value="1"/>
</dbReference>
<keyword evidence="1" id="KW-0238">DNA-binding</keyword>
<evidence type="ECO:0000313" key="4">
    <source>
        <dbReference type="EMBL" id="MDQ4212385.1"/>
    </source>
</evidence>